<feature type="chain" id="PRO_5001645812" evidence="1">
    <location>
        <begin position="19"/>
        <end position="208"/>
    </location>
</feature>
<evidence type="ECO:0000313" key="2">
    <source>
        <dbReference type="EMBL" id="KDQ16835.1"/>
    </source>
</evidence>
<sequence>MRFGAILSVLSLGLAAFAAPTAHVQESAIARRAPVEVAAREVVAPVARTTSESVKDFINQLQSVKSELDCVVEKIESNNQHKSVRSNDEWDWEGTFNTVTVQLNVVVNIFTDCSFVSEIDVQEIAELVAAIIIDIVIILYAALKASTDCNDYISSTVTIVITICGSVTSNWSSLCSPIYEIINSCSYVEYFGYLNINISTLLKISSYN</sequence>
<keyword evidence="1" id="KW-0732">Signal</keyword>
<accession>A0A067MQ84</accession>
<reference evidence="3" key="1">
    <citation type="journal article" date="2014" name="Proc. Natl. Acad. Sci. U.S.A.">
        <title>Extensive sampling of basidiomycete genomes demonstrates inadequacy of the white-rot/brown-rot paradigm for wood decay fungi.</title>
        <authorList>
            <person name="Riley R."/>
            <person name="Salamov A.A."/>
            <person name="Brown D.W."/>
            <person name="Nagy L.G."/>
            <person name="Floudas D."/>
            <person name="Held B.W."/>
            <person name="Levasseur A."/>
            <person name="Lombard V."/>
            <person name="Morin E."/>
            <person name="Otillar R."/>
            <person name="Lindquist E.A."/>
            <person name="Sun H."/>
            <person name="LaButti K.M."/>
            <person name="Schmutz J."/>
            <person name="Jabbour D."/>
            <person name="Luo H."/>
            <person name="Baker S.E."/>
            <person name="Pisabarro A.G."/>
            <person name="Walton J.D."/>
            <person name="Blanchette R.A."/>
            <person name="Henrissat B."/>
            <person name="Martin F."/>
            <person name="Cullen D."/>
            <person name="Hibbett D.S."/>
            <person name="Grigoriev I.V."/>
        </authorList>
    </citation>
    <scope>NUCLEOTIDE SEQUENCE [LARGE SCALE GENOMIC DNA]</scope>
    <source>
        <strain evidence="3">FD-172 SS1</strain>
    </source>
</reference>
<feature type="signal peptide" evidence="1">
    <location>
        <begin position="1"/>
        <end position="18"/>
    </location>
</feature>
<dbReference type="Proteomes" id="UP000027195">
    <property type="component" value="Unassembled WGS sequence"/>
</dbReference>
<evidence type="ECO:0000313" key="3">
    <source>
        <dbReference type="Proteomes" id="UP000027195"/>
    </source>
</evidence>
<dbReference type="EMBL" id="KL198026">
    <property type="protein sequence ID" value="KDQ16835.1"/>
    <property type="molecule type" value="Genomic_DNA"/>
</dbReference>
<dbReference type="AlphaFoldDB" id="A0A067MQ84"/>
<keyword evidence="3" id="KW-1185">Reference proteome</keyword>
<name>A0A067MQ84_BOTB1</name>
<dbReference type="HOGENOM" id="CLU_1331748_0_0_1"/>
<proteinExistence type="predicted"/>
<dbReference type="InParanoid" id="A0A067MQ84"/>
<organism evidence="2 3">
    <name type="scientific">Botryobasidium botryosum (strain FD-172 SS1)</name>
    <dbReference type="NCBI Taxonomy" id="930990"/>
    <lineage>
        <taxon>Eukaryota</taxon>
        <taxon>Fungi</taxon>
        <taxon>Dikarya</taxon>
        <taxon>Basidiomycota</taxon>
        <taxon>Agaricomycotina</taxon>
        <taxon>Agaricomycetes</taxon>
        <taxon>Cantharellales</taxon>
        <taxon>Botryobasidiaceae</taxon>
        <taxon>Botryobasidium</taxon>
    </lineage>
</organism>
<evidence type="ECO:0000256" key="1">
    <source>
        <dbReference type="SAM" id="SignalP"/>
    </source>
</evidence>
<gene>
    <name evidence="2" type="ORF">BOTBODRAFT_172926</name>
</gene>
<protein>
    <submittedName>
        <fullName evidence="2">Uncharacterized protein</fullName>
    </submittedName>
</protein>